<evidence type="ECO:0000256" key="11">
    <source>
        <dbReference type="ARBA" id="ARBA00023136"/>
    </source>
</evidence>
<keyword evidence="11" id="KW-0472">Membrane</keyword>
<name>A0A2U1PTM9_ARTAN</name>
<dbReference type="GO" id="GO:0005249">
    <property type="term" value="F:voltage-gated potassium channel activity"/>
    <property type="evidence" value="ECO:0007669"/>
    <property type="project" value="UniProtKB-UniRule"/>
</dbReference>
<accession>A0A2U1PTM9</accession>
<evidence type="ECO:0000259" key="16">
    <source>
        <dbReference type="PROSITE" id="PS51490"/>
    </source>
</evidence>
<dbReference type="OrthoDB" id="426293at2759"/>
<keyword evidence="10 14" id="KW-0406">Ion transport</keyword>
<dbReference type="Pfam" id="PF11834">
    <property type="entry name" value="KHA"/>
    <property type="match status" value="1"/>
</dbReference>
<comment type="domain">
    <text evidence="14">The segment S4 is probably the voltage-sensor and is characterized by a series of positively charged amino acids. The pore-forming region H5 is enclosed by the transmembrane segments S5 and S6 in the Shaker-type (1P/6TM) and contains the GYGD signature motif which seems to be involved in potassium selectivity.</text>
</comment>
<dbReference type="InterPro" id="IPR000595">
    <property type="entry name" value="cNMP-bd_dom"/>
</dbReference>
<reference evidence="17 18" key="1">
    <citation type="journal article" date="2018" name="Mol. Plant">
        <title>The genome of Artemisia annua provides insight into the evolution of Asteraceae family and artemisinin biosynthesis.</title>
        <authorList>
            <person name="Shen Q."/>
            <person name="Zhang L."/>
            <person name="Liao Z."/>
            <person name="Wang S."/>
            <person name="Yan T."/>
            <person name="Shi P."/>
            <person name="Liu M."/>
            <person name="Fu X."/>
            <person name="Pan Q."/>
            <person name="Wang Y."/>
            <person name="Lv Z."/>
            <person name="Lu X."/>
            <person name="Zhang F."/>
            <person name="Jiang W."/>
            <person name="Ma Y."/>
            <person name="Chen M."/>
            <person name="Hao X."/>
            <person name="Li L."/>
            <person name="Tang Y."/>
            <person name="Lv G."/>
            <person name="Zhou Y."/>
            <person name="Sun X."/>
            <person name="Brodelius P.E."/>
            <person name="Rose J.K.C."/>
            <person name="Tang K."/>
        </authorList>
    </citation>
    <scope>NUCLEOTIDE SEQUENCE [LARGE SCALE GENOMIC DNA]</scope>
    <source>
        <strain evidence="18">cv. Huhao1</strain>
        <tissue evidence="17">Leaf</tissue>
    </source>
</reference>
<evidence type="ECO:0000256" key="2">
    <source>
        <dbReference type="ARBA" id="ARBA00007929"/>
    </source>
</evidence>
<comment type="similarity">
    <text evidence="2 14">Belongs to the potassium channel family. Plant (TC 1.A.1.4) subfamily.</text>
</comment>
<dbReference type="Pfam" id="PF12796">
    <property type="entry name" value="Ank_2"/>
    <property type="match status" value="1"/>
</dbReference>
<evidence type="ECO:0000256" key="3">
    <source>
        <dbReference type="ARBA" id="ARBA00022448"/>
    </source>
</evidence>
<dbReference type="PROSITE" id="PS50297">
    <property type="entry name" value="ANK_REP_REGION"/>
    <property type="match status" value="3"/>
</dbReference>
<dbReference type="STRING" id="35608.A0A2U1PTM9"/>
<dbReference type="Pfam" id="PF00023">
    <property type="entry name" value="Ank"/>
    <property type="match status" value="1"/>
</dbReference>
<dbReference type="Gene3D" id="2.60.120.10">
    <property type="entry name" value="Jelly Rolls"/>
    <property type="match status" value="1"/>
</dbReference>
<keyword evidence="6 14" id="KW-0631">Potassium channel</keyword>
<evidence type="ECO:0000256" key="4">
    <source>
        <dbReference type="ARBA" id="ARBA00022538"/>
    </source>
</evidence>
<dbReference type="PROSITE" id="PS51490">
    <property type="entry name" value="KHA"/>
    <property type="match status" value="1"/>
</dbReference>
<proteinExistence type="inferred from homology"/>
<comment type="subunit">
    <text evidence="14">The potassium channel is composed of a homo- or heterotetrameric complex of pore-forming subunits.</text>
</comment>
<evidence type="ECO:0000256" key="8">
    <source>
        <dbReference type="ARBA" id="ARBA00022958"/>
    </source>
</evidence>
<evidence type="ECO:0000313" key="17">
    <source>
        <dbReference type="EMBL" id="PWA89093.1"/>
    </source>
</evidence>
<keyword evidence="13" id="KW-0040">ANK repeat</keyword>
<feature type="domain" description="Cyclic nucleotide-binding" evidence="15">
    <location>
        <begin position="1"/>
        <end position="119"/>
    </location>
</feature>
<evidence type="ECO:0000256" key="9">
    <source>
        <dbReference type="ARBA" id="ARBA00022989"/>
    </source>
</evidence>
<dbReference type="InterPro" id="IPR021789">
    <property type="entry name" value="KHA_dom"/>
</dbReference>
<organism evidence="17 18">
    <name type="scientific">Artemisia annua</name>
    <name type="common">Sweet wormwood</name>
    <dbReference type="NCBI Taxonomy" id="35608"/>
    <lineage>
        <taxon>Eukaryota</taxon>
        <taxon>Viridiplantae</taxon>
        <taxon>Streptophyta</taxon>
        <taxon>Embryophyta</taxon>
        <taxon>Tracheophyta</taxon>
        <taxon>Spermatophyta</taxon>
        <taxon>Magnoliopsida</taxon>
        <taxon>eudicotyledons</taxon>
        <taxon>Gunneridae</taxon>
        <taxon>Pentapetalae</taxon>
        <taxon>asterids</taxon>
        <taxon>campanulids</taxon>
        <taxon>Asterales</taxon>
        <taxon>Asteraceae</taxon>
        <taxon>Asteroideae</taxon>
        <taxon>Anthemideae</taxon>
        <taxon>Artemisiinae</taxon>
        <taxon>Artemisia</taxon>
    </lineage>
</organism>
<keyword evidence="5" id="KW-0812">Transmembrane</keyword>
<comment type="caution">
    <text evidence="17">The sequence shown here is derived from an EMBL/GenBank/DDBJ whole genome shotgun (WGS) entry which is preliminary data.</text>
</comment>
<evidence type="ECO:0000256" key="6">
    <source>
        <dbReference type="ARBA" id="ARBA00022826"/>
    </source>
</evidence>
<dbReference type="PANTHER" id="PTHR45743:SF34">
    <property type="entry name" value="POTASSIUM CHANNEL"/>
    <property type="match status" value="1"/>
</dbReference>
<evidence type="ECO:0000256" key="14">
    <source>
        <dbReference type="RuleBase" id="RU369015"/>
    </source>
</evidence>
<dbReference type="SUPFAM" id="SSF51206">
    <property type="entry name" value="cAMP-binding domain-like"/>
    <property type="match status" value="1"/>
</dbReference>
<dbReference type="SUPFAM" id="SSF48403">
    <property type="entry name" value="Ankyrin repeat"/>
    <property type="match status" value="1"/>
</dbReference>
<feature type="repeat" description="ANK" evidence="13">
    <location>
        <begin position="209"/>
        <end position="241"/>
    </location>
</feature>
<evidence type="ECO:0000256" key="12">
    <source>
        <dbReference type="ARBA" id="ARBA00023303"/>
    </source>
</evidence>
<keyword evidence="18" id="KW-1185">Reference proteome</keyword>
<dbReference type="Proteomes" id="UP000245207">
    <property type="component" value="Unassembled WGS sequence"/>
</dbReference>
<dbReference type="SMART" id="SM00248">
    <property type="entry name" value="ANK"/>
    <property type="match status" value="4"/>
</dbReference>
<dbReference type="InterPro" id="IPR002110">
    <property type="entry name" value="Ankyrin_rpt"/>
</dbReference>
<dbReference type="FunFam" id="2.60.120.10:FF:000074">
    <property type="entry name" value="Potassium channel KAT2"/>
    <property type="match status" value="1"/>
</dbReference>
<dbReference type="GO" id="GO:0034702">
    <property type="term" value="C:monoatomic ion channel complex"/>
    <property type="evidence" value="ECO:0007669"/>
    <property type="project" value="UniProtKB-KW"/>
</dbReference>
<keyword evidence="8 14" id="KW-0630">Potassium</keyword>
<dbReference type="PROSITE" id="PS50088">
    <property type="entry name" value="ANK_REPEAT"/>
    <property type="match status" value="3"/>
</dbReference>
<dbReference type="InterPro" id="IPR036770">
    <property type="entry name" value="Ankyrin_rpt-contain_sf"/>
</dbReference>
<dbReference type="PROSITE" id="PS50042">
    <property type="entry name" value="CNMP_BINDING_3"/>
    <property type="match status" value="1"/>
</dbReference>
<dbReference type="Gene3D" id="1.25.40.20">
    <property type="entry name" value="Ankyrin repeat-containing domain"/>
    <property type="match status" value="2"/>
</dbReference>
<evidence type="ECO:0000256" key="1">
    <source>
        <dbReference type="ARBA" id="ARBA00004141"/>
    </source>
</evidence>
<dbReference type="InterPro" id="IPR014710">
    <property type="entry name" value="RmlC-like_jellyroll"/>
</dbReference>
<keyword evidence="3 14" id="KW-0813">Transport</keyword>
<keyword evidence="9" id="KW-1133">Transmembrane helix</keyword>
<evidence type="ECO:0000256" key="5">
    <source>
        <dbReference type="ARBA" id="ARBA00022692"/>
    </source>
</evidence>
<sequence length="416" mass="46646">MGCSPEFINQIVSRVHEEFFSRGKVMMEQNSVVDHLYFIGEGKLEEVVVYEGGLKEEILELKPNDSFGDVSILCNIPQPYTVRIRERCLLLRIDKQSFSNILKIYFHDRKKILNNLLKGKEGNVHMKPMVAKIKAQIAMQEAHLALRVNSATYNGDLFQLRDLIQAGADPNIKNFDGRSPLHLAASKGHEDIAHFLIQVGVEVNISDNFGNTPLLEAIKSGHEKIASLIINKGGSLMINDGGNIMASSAERGNPNSKDYDFRTPLHVATLRGSYGLAKLLVKAGANVLSKDRWGKTPLDEAKLSKNERLIKLLEEATTIQLSDNTSTSQELLLVTDKMTRRKCTIYPFQPWELPKDQNKYGVVLWVPYTINELIEKAADHFKLDLPSTSCILTEEAGQILDVNMIIDGQKLYLITT</sequence>
<feature type="domain" description="KHA" evidence="16">
    <location>
        <begin position="342"/>
        <end position="416"/>
    </location>
</feature>
<keyword evidence="7 14" id="KW-0851">Voltage-gated channel</keyword>
<evidence type="ECO:0000313" key="18">
    <source>
        <dbReference type="Proteomes" id="UP000245207"/>
    </source>
</evidence>
<evidence type="ECO:0000256" key="13">
    <source>
        <dbReference type="PROSITE-ProRule" id="PRU00023"/>
    </source>
</evidence>
<dbReference type="EMBL" id="PKPP01000750">
    <property type="protein sequence ID" value="PWA89093.1"/>
    <property type="molecule type" value="Genomic_DNA"/>
</dbReference>
<evidence type="ECO:0000256" key="10">
    <source>
        <dbReference type="ARBA" id="ARBA00023065"/>
    </source>
</evidence>
<dbReference type="InterPro" id="IPR018490">
    <property type="entry name" value="cNMP-bd_dom_sf"/>
</dbReference>
<feature type="repeat" description="ANK" evidence="13">
    <location>
        <begin position="260"/>
        <end position="292"/>
    </location>
</feature>
<dbReference type="InterPro" id="IPR045319">
    <property type="entry name" value="KAT/AKT"/>
</dbReference>
<dbReference type="AlphaFoldDB" id="A0A2U1PTM9"/>
<keyword evidence="4 14" id="KW-0633">Potassium transport</keyword>
<dbReference type="SMART" id="SM00100">
    <property type="entry name" value="cNMP"/>
    <property type="match status" value="1"/>
</dbReference>
<dbReference type="Pfam" id="PF00027">
    <property type="entry name" value="cNMP_binding"/>
    <property type="match status" value="1"/>
</dbReference>
<feature type="repeat" description="ANK" evidence="13">
    <location>
        <begin position="176"/>
        <end position="208"/>
    </location>
</feature>
<comment type="function">
    <text evidence="14">Potassium channel.</text>
</comment>
<gene>
    <name evidence="17" type="ORF">CTI12_AA113220</name>
</gene>
<keyword evidence="12 14" id="KW-0407">Ion channel</keyword>
<evidence type="ECO:0000259" key="15">
    <source>
        <dbReference type="PROSITE" id="PS50042"/>
    </source>
</evidence>
<evidence type="ECO:0000256" key="7">
    <source>
        <dbReference type="ARBA" id="ARBA00022882"/>
    </source>
</evidence>
<comment type="domain">
    <text evidence="14">The KHA domain (rich in hydrophobic and acidic residues) present in the C-terminal part is likely to be important for tetramerization.</text>
</comment>
<dbReference type="PRINTS" id="PR01415">
    <property type="entry name" value="ANKYRIN"/>
</dbReference>
<dbReference type="PANTHER" id="PTHR45743">
    <property type="entry name" value="POTASSIUM CHANNEL AKT1"/>
    <property type="match status" value="1"/>
</dbReference>
<comment type="subcellular location">
    <subcellularLocation>
        <location evidence="1 14">Membrane</location>
        <topology evidence="1 14">Multi-pass membrane protein</topology>
    </subcellularLocation>
</comment>
<protein>
    <recommendedName>
        <fullName evidence="14">Potassium channel</fullName>
    </recommendedName>
</protein>
<dbReference type="CDD" id="cd00038">
    <property type="entry name" value="CAP_ED"/>
    <property type="match status" value="1"/>
</dbReference>